<gene>
    <name evidence="2" type="ORF">BJP36_10110</name>
</gene>
<dbReference type="Pfam" id="PF00078">
    <property type="entry name" value="RVT_1"/>
    <property type="match status" value="1"/>
</dbReference>
<dbReference type="PROSITE" id="PS00028">
    <property type="entry name" value="ZINC_FINGER_C2H2_1"/>
    <property type="match status" value="1"/>
</dbReference>
<dbReference type="CDD" id="cd01651">
    <property type="entry name" value="RT_G2_intron"/>
    <property type="match status" value="1"/>
</dbReference>
<dbReference type="InterPro" id="IPR043502">
    <property type="entry name" value="DNA/RNA_pol_sf"/>
</dbReference>
<keyword evidence="2" id="KW-0548">Nucleotidyltransferase</keyword>
<name>A0A1D9FY09_MOOP1</name>
<dbReference type="Pfam" id="PF08388">
    <property type="entry name" value="GIIM"/>
    <property type="match status" value="1"/>
</dbReference>
<dbReference type="PROSITE" id="PS50878">
    <property type="entry name" value="RT_POL"/>
    <property type="match status" value="1"/>
</dbReference>
<organism evidence="2 3">
    <name type="scientific">Moorena producens (strain JHB)</name>
    <dbReference type="NCBI Taxonomy" id="1454205"/>
    <lineage>
        <taxon>Bacteria</taxon>
        <taxon>Bacillati</taxon>
        <taxon>Cyanobacteriota</taxon>
        <taxon>Cyanophyceae</taxon>
        <taxon>Coleofasciculales</taxon>
        <taxon>Coleofasciculaceae</taxon>
        <taxon>Moorena</taxon>
    </lineage>
</organism>
<proteinExistence type="predicted"/>
<feature type="domain" description="Reverse transcriptase" evidence="1">
    <location>
        <begin position="86"/>
        <end position="306"/>
    </location>
</feature>
<keyword evidence="2" id="KW-0808">Transferase</keyword>
<dbReference type="InterPro" id="IPR051083">
    <property type="entry name" value="GrpII_Intron_Splice-Mob/Def"/>
</dbReference>
<dbReference type="InterPro" id="IPR013087">
    <property type="entry name" value="Znf_C2H2_type"/>
</dbReference>
<accession>A0A1D9FY09</accession>
<evidence type="ECO:0000313" key="2">
    <source>
        <dbReference type="EMBL" id="AOY80221.1"/>
    </source>
</evidence>
<dbReference type="EMBL" id="CP017708">
    <property type="protein sequence ID" value="AOY80221.1"/>
    <property type="molecule type" value="Genomic_DNA"/>
</dbReference>
<keyword evidence="2" id="KW-0695">RNA-directed DNA polymerase</keyword>
<sequence length="502" mass="57745">MSNHSELWKKQQWKKLRQNLFRLQKRVYKAVRVGDLKKARSVQKLILKSRSAQLLAVRQVTQLNKGKKTAGVDGKSSLNYRERMELVETLNHYATDWKHSGLREIPIPKKNGKVRMLKIPTIADRAWQCLVKLALEPAHEATFSGDSYGFRTGRCAQDVQKRLQIHLASNHNGINKRIIELDIKKCFDRISHSSIMERLIAPAKIKTGIFRCLKAGVTVQFPEQGTPQGGVVSPLLANVALNGIEEIHPSLRYADDMVFILKPKDDAEKILNKVKKFLAERGMEISEEKTKLTKTTDGFDFLGWRFRVRKDGKFSCVPSEENHRNIRKKIKSVVNNSNYGAEVKAKKLASKVRGWRNYHSSCDMSSSRDSLWFMRITANRKFRKEKKVNRYRANKLCDKAFPKVGYKQNQHVNVRGTKSPYDGDLVYWSQRNSRLYSDATSDALKKQNHSCGHCGLRFIEGEDVHLHHIDGNHDNWSKKNLLAVHQSCHQQIHWSTPKGENI</sequence>
<evidence type="ECO:0000259" key="1">
    <source>
        <dbReference type="PROSITE" id="PS50878"/>
    </source>
</evidence>
<evidence type="ECO:0000313" key="3">
    <source>
        <dbReference type="Proteomes" id="UP000176944"/>
    </source>
</evidence>
<dbReference type="SUPFAM" id="SSF56672">
    <property type="entry name" value="DNA/RNA polymerases"/>
    <property type="match status" value="1"/>
</dbReference>
<dbReference type="AlphaFoldDB" id="A0A1D9FY09"/>
<dbReference type="CDD" id="cd00085">
    <property type="entry name" value="HNHc"/>
    <property type="match status" value="1"/>
</dbReference>
<dbReference type="Proteomes" id="UP000176944">
    <property type="component" value="Chromosome"/>
</dbReference>
<dbReference type="InterPro" id="IPR025960">
    <property type="entry name" value="RVT_N"/>
</dbReference>
<dbReference type="InterPro" id="IPR000477">
    <property type="entry name" value="RT_dom"/>
</dbReference>
<dbReference type="Pfam" id="PF13655">
    <property type="entry name" value="RVT_N"/>
    <property type="match status" value="1"/>
</dbReference>
<dbReference type="InterPro" id="IPR003615">
    <property type="entry name" value="HNH_nuc"/>
</dbReference>
<dbReference type="PANTHER" id="PTHR34047">
    <property type="entry name" value="NUCLEAR INTRON MATURASE 1, MITOCHONDRIAL-RELATED"/>
    <property type="match status" value="1"/>
</dbReference>
<dbReference type="PANTHER" id="PTHR34047:SF8">
    <property type="entry name" value="PROTEIN YKFC"/>
    <property type="match status" value="1"/>
</dbReference>
<reference evidence="3" key="1">
    <citation type="submission" date="2016-10" db="EMBL/GenBank/DDBJ databases">
        <title>Comparative genomics uncovers the prolific and rare metabolic potential of the cyanobacterial genus Moorea.</title>
        <authorList>
            <person name="Leao T."/>
            <person name="Castelao G."/>
            <person name="Korobeynikov A."/>
            <person name="Monroe E.A."/>
            <person name="Podell S."/>
            <person name="Glukhov E."/>
            <person name="Allen E."/>
            <person name="Gerwick W.H."/>
            <person name="Gerwick L."/>
        </authorList>
    </citation>
    <scope>NUCLEOTIDE SEQUENCE [LARGE SCALE GENOMIC DNA]</scope>
    <source>
        <strain evidence="3">JHB</strain>
    </source>
</reference>
<dbReference type="GO" id="GO:0003964">
    <property type="term" value="F:RNA-directed DNA polymerase activity"/>
    <property type="evidence" value="ECO:0007669"/>
    <property type="project" value="UniProtKB-KW"/>
</dbReference>
<dbReference type="SMART" id="SM00507">
    <property type="entry name" value="HNHc"/>
    <property type="match status" value="1"/>
</dbReference>
<dbReference type="InterPro" id="IPR013597">
    <property type="entry name" value="Mat_intron_G2"/>
</dbReference>
<protein>
    <submittedName>
        <fullName evidence="2">Reverse transcriptase domain-containing protein</fullName>
    </submittedName>
</protein>